<dbReference type="InterPro" id="IPR038715">
    <property type="entry name" value="RNA_pol_inhibitor_sf"/>
</dbReference>
<dbReference type="RefSeq" id="YP_009200610.1">
    <property type="nucleotide sequence ID" value="NC_028822.1"/>
</dbReference>
<accession>A0A0D3QHC7</accession>
<dbReference type="EMBL" id="KP090453">
    <property type="protein sequence ID" value="AJF40463.1"/>
    <property type="molecule type" value="Genomic_DNA"/>
</dbReference>
<name>A0A0D3QHC7_9CAUD</name>
<dbReference type="Pfam" id="PF16857">
    <property type="entry name" value="RNA_pol_inhib"/>
    <property type="match status" value="1"/>
</dbReference>
<proteinExistence type="predicted"/>
<gene>
    <name evidence="1" type="ORF">P483_28</name>
</gene>
<keyword evidence="2" id="KW-1185">Reference proteome</keyword>
<dbReference type="Proteomes" id="UP000032687">
    <property type="component" value="Segment"/>
</dbReference>
<dbReference type="Gene3D" id="3.10.20.510">
    <property type="entry name" value="RNA polymerase inhibitor"/>
    <property type="match status" value="1"/>
</dbReference>
<reference evidence="1 2" key="2">
    <citation type="journal article" date="2016" name="Gene">
        <title>Isolation, genome sequencing and functional analysis of two T7-like coliphages of avian pathogenic Escherichia coli.</title>
        <authorList>
            <person name="Chen M."/>
            <person name="Xu J."/>
            <person name="Yao H."/>
            <person name="Lu C."/>
            <person name="Zhang W."/>
        </authorList>
    </citation>
    <scope>NUCLEOTIDE SEQUENCE [LARGE SCALE GENOMIC DNA]</scope>
</reference>
<dbReference type="OrthoDB" id="23107at10239"/>
<sequence>MSNLNKGSLVNGDKKFFATVEGQGQSFEVPVFAVSLEEANELAEWQYVPAGFAVTRIRPDRKV</sequence>
<dbReference type="InterPro" id="IPR016412">
    <property type="entry name" value="RNA_pol_inhibitor"/>
</dbReference>
<evidence type="ECO:0000313" key="1">
    <source>
        <dbReference type="EMBL" id="AJF40463.1"/>
    </source>
</evidence>
<dbReference type="KEGG" id="vg:26627755"/>
<dbReference type="GeneID" id="26627755"/>
<protein>
    <submittedName>
        <fullName evidence="1">Host RNA polymerase inhibitor</fullName>
    </submittedName>
</protein>
<reference evidence="2" key="1">
    <citation type="submission" date="2014-11" db="EMBL/GenBank/DDBJ databases">
        <title>Characterization and genome sequencing of a novel bacteriophage infecting APEC.</title>
        <authorList>
            <person name="Chen M."/>
            <person name="Zhang W."/>
        </authorList>
    </citation>
    <scope>NUCLEOTIDE SEQUENCE [LARGE SCALE GENOMIC DNA]</scope>
</reference>
<organism evidence="1 2">
    <name type="scientific">Escherichia phage P483</name>
    <dbReference type="NCBI Taxonomy" id="1572753"/>
    <lineage>
        <taxon>Viruses</taxon>
        <taxon>Duplodnaviria</taxon>
        <taxon>Heunggongvirae</taxon>
        <taxon>Uroviricota</taxon>
        <taxon>Caudoviricetes</taxon>
        <taxon>Autographivirales</taxon>
        <taxon>Autotranscriptaviridae</taxon>
        <taxon>Studiervirinae</taxon>
        <taxon>Berlinvirus</taxon>
        <taxon>Berlinvirus P483</taxon>
    </lineage>
</organism>
<evidence type="ECO:0000313" key="2">
    <source>
        <dbReference type="Proteomes" id="UP000032687"/>
    </source>
</evidence>